<comment type="caution">
    <text evidence="3">The sequence shown here is derived from an EMBL/GenBank/DDBJ whole genome shotgun (WGS) entry which is preliminary data.</text>
</comment>
<feature type="region of interest" description="Disordered" evidence="1">
    <location>
        <begin position="1"/>
        <end position="23"/>
    </location>
</feature>
<reference evidence="2 7" key="2">
    <citation type="submission" date="2016-03" db="EMBL/GenBank/DDBJ databases">
        <title>Spore heat resistance.</title>
        <authorList>
            <person name="Boekhorst J."/>
            <person name="Berendsen E.M."/>
            <person name="Wells-Bennik M.H."/>
            <person name="Kuipers O.P."/>
        </authorList>
    </citation>
    <scope>NUCLEOTIDE SEQUENCE [LARGE SCALE GENOMIC DNA]</scope>
    <source>
        <strain evidence="2 7">GS8</strain>
    </source>
</reference>
<protein>
    <submittedName>
        <fullName evidence="3">Uncharacterized protein</fullName>
    </submittedName>
</protein>
<keyword evidence="7" id="KW-1185">Reference proteome</keyword>
<evidence type="ECO:0000256" key="1">
    <source>
        <dbReference type="SAM" id="MobiDB-lite"/>
    </source>
</evidence>
<dbReference type="AlphaFoldDB" id="A0A150MAV7"/>
<proteinExistence type="predicted"/>
<organism evidence="3 5">
    <name type="scientific">Geobacillus stearothermophilus</name>
    <name type="common">Bacillus stearothermophilus</name>
    <dbReference type="NCBI Taxonomy" id="1422"/>
    <lineage>
        <taxon>Bacteria</taxon>
        <taxon>Bacillati</taxon>
        <taxon>Bacillota</taxon>
        <taxon>Bacilli</taxon>
        <taxon>Bacillales</taxon>
        <taxon>Anoxybacillaceae</taxon>
        <taxon>Geobacillus</taxon>
    </lineage>
</organism>
<sequence length="39" mass="4519">MVKSRKKIKRKDAQQPTISQPHKKAAAFLQRLCSIQKVQ</sequence>
<evidence type="ECO:0000313" key="2">
    <source>
        <dbReference type="EMBL" id="KAF6511990.1"/>
    </source>
</evidence>
<dbReference type="EMBL" id="LQYY01000091">
    <property type="protein sequence ID" value="KYD33497.1"/>
    <property type="molecule type" value="Genomic_DNA"/>
</dbReference>
<dbReference type="Proteomes" id="UP000773850">
    <property type="component" value="Unassembled WGS sequence"/>
</dbReference>
<dbReference type="EMBL" id="LQYV01000135">
    <property type="protein sequence ID" value="KYD21362.1"/>
    <property type="molecule type" value="Genomic_DNA"/>
</dbReference>
<accession>A0A150MAV7</accession>
<dbReference type="Proteomes" id="UP000075424">
    <property type="component" value="Unassembled WGS sequence"/>
</dbReference>
<feature type="compositionally biased region" description="Basic residues" evidence="1">
    <location>
        <begin position="1"/>
        <end position="10"/>
    </location>
</feature>
<evidence type="ECO:0000313" key="3">
    <source>
        <dbReference type="EMBL" id="KYD21362.1"/>
    </source>
</evidence>
<evidence type="ECO:0000313" key="5">
    <source>
        <dbReference type="Proteomes" id="UP000075424"/>
    </source>
</evidence>
<evidence type="ECO:0000313" key="7">
    <source>
        <dbReference type="Proteomes" id="UP000773850"/>
    </source>
</evidence>
<evidence type="ECO:0000313" key="4">
    <source>
        <dbReference type="EMBL" id="KYD33497.1"/>
    </source>
</evidence>
<dbReference type="EMBL" id="LUCS01000009">
    <property type="protein sequence ID" value="KAF6511990.1"/>
    <property type="molecule type" value="Genomic_DNA"/>
</dbReference>
<name>A0A150MAV7_GEOSE</name>
<dbReference type="Proteomes" id="UP000075517">
    <property type="component" value="Unassembled WGS sequence"/>
</dbReference>
<reference evidence="5 6" key="1">
    <citation type="submission" date="2016-01" db="EMBL/GenBank/DDBJ databases">
        <title>Draft Genome Sequences of Seven Thermophilic Sporeformers Isolated from Foods.</title>
        <authorList>
            <person name="Berendsen E.M."/>
            <person name="Wells-Bennik M.H."/>
            <person name="Krawcyk A.O."/>
            <person name="De Jong A."/>
            <person name="Holsappel S."/>
            <person name="Eijlander R.T."/>
            <person name="Kuipers O.P."/>
        </authorList>
    </citation>
    <scope>NUCLEOTIDE SEQUENCE [LARGE SCALE GENOMIC DNA]</scope>
    <source>
        <strain evidence="3 5">B4109</strain>
        <strain evidence="4 6">B4114</strain>
    </source>
</reference>
<gene>
    <name evidence="3" type="ORF">B4109_0908</name>
    <name evidence="4" type="ORF">B4114_1107</name>
    <name evidence="2" type="ORF">GS8_289</name>
</gene>
<evidence type="ECO:0000313" key="6">
    <source>
        <dbReference type="Proteomes" id="UP000075517"/>
    </source>
</evidence>